<dbReference type="EMBL" id="KV748794">
    <property type="protein sequence ID" value="OCL13033.1"/>
    <property type="molecule type" value="Genomic_DNA"/>
</dbReference>
<sequence length="205" mass="23739">MIRFGGLAWSGNSLKEFIHSYFHTTPALGCERVKLDETFNARNLERIAGIEIVWTDNLADHLRVTNGDKKVAIFHHASFLEYQHGSTFPPGFIHETLRTLALLFPQSDKATRKRFQKASASCTLDPRLVRCGHLRADDRQIENFIFWRDRLVILKQVFDEAQPSTLSQWWYDRRNVVILVLTIFFGVVQCVEGALQIYIAYLQIK</sequence>
<evidence type="ECO:0000313" key="2">
    <source>
        <dbReference type="EMBL" id="OCL13033.1"/>
    </source>
</evidence>
<gene>
    <name evidence="2" type="ORF">AOQ84DRAFT_429586</name>
</gene>
<organism evidence="2 3">
    <name type="scientific">Glonium stellatum</name>
    <dbReference type="NCBI Taxonomy" id="574774"/>
    <lineage>
        <taxon>Eukaryota</taxon>
        <taxon>Fungi</taxon>
        <taxon>Dikarya</taxon>
        <taxon>Ascomycota</taxon>
        <taxon>Pezizomycotina</taxon>
        <taxon>Dothideomycetes</taxon>
        <taxon>Pleosporomycetidae</taxon>
        <taxon>Gloniales</taxon>
        <taxon>Gloniaceae</taxon>
        <taxon>Glonium</taxon>
    </lineage>
</organism>
<evidence type="ECO:0000256" key="1">
    <source>
        <dbReference type="SAM" id="Phobius"/>
    </source>
</evidence>
<proteinExistence type="predicted"/>
<dbReference type="AlphaFoldDB" id="A0A8E2FAR0"/>
<dbReference type="OrthoDB" id="5428890at2759"/>
<keyword evidence="1" id="KW-0812">Transmembrane</keyword>
<keyword evidence="1" id="KW-0472">Membrane</keyword>
<name>A0A8E2FAR0_9PEZI</name>
<keyword evidence="3" id="KW-1185">Reference proteome</keyword>
<reference evidence="2 3" key="1">
    <citation type="journal article" date="2016" name="Nat. Commun.">
        <title>Ectomycorrhizal ecology is imprinted in the genome of the dominant symbiotic fungus Cenococcum geophilum.</title>
        <authorList>
            <consortium name="DOE Joint Genome Institute"/>
            <person name="Peter M."/>
            <person name="Kohler A."/>
            <person name="Ohm R.A."/>
            <person name="Kuo A."/>
            <person name="Krutzmann J."/>
            <person name="Morin E."/>
            <person name="Arend M."/>
            <person name="Barry K.W."/>
            <person name="Binder M."/>
            <person name="Choi C."/>
            <person name="Clum A."/>
            <person name="Copeland A."/>
            <person name="Grisel N."/>
            <person name="Haridas S."/>
            <person name="Kipfer T."/>
            <person name="LaButti K."/>
            <person name="Lindquist E."/>
            <person name="Lipzen A."/>
            <person name="Maire R."/>
            <person name="Meier B."/>
            <person name="Mihaltcheva S."/>
            <person name="Molinier V."/>
            <person name="Murat C."/>
            <person name="Poggeler S."/>
            <person name="Quandt C.A."/>
            <person name="Sperisen C."/>
            <person name="Tritt A."/>
            <person name="Tisserant E."/>
            <person name="Crous P.W."/>
            <person name="Henrissat B."/>
            <person name="Nehls U."/>
            <person name="Egli S."/>
            <person name="Spatafora J.W."/>
            <person name="Grigoriev I.V."/>
            <person name="Martin F.M."/>
        </authorList>
    </citation>
    <scope>NUCLEOTIDE SEQUENCE [LARGE SCALE GENOMIC DNA]</scope>
    <source>
        <strain evidence="2 3">CBS 207.34</strain>
    </source>
</reference>
<keyword evidence="1" id="KW-1133">Transmembrane helix</keyword>
<feature type="transmembrane region" description="Helical" evidence="1">
    <location>
        <begin position="176"/>
        <end position="201"/>
    </location>
</feature>
<evidence type="ECO:0000313" key="3">
    <source>
        <dbReference type="Proteomes" id="UP000250140"/>
    </source>
</evidence>
<protein>
    <submittedName>
        <fullName evidence="2">Uncharacterized protein</fullName>
    </submittedName>
</protein>
<accession>A0A8E2FAR0</accession>
<dbReference type="Proteomes" id="UP000250140">
    <property type="component" value="Unassembled WGS sequence"/>
</dbReference>